<keyword evidence="1 2" id="KW-0732">Signal</keyword>
<dbReference type="EMBL" id="JAJGNA010000009">
    <property type="protein sequence ID" value="MCC4308806.1"/>
    <property type="molecule type" value="Genomic_DNA"/>
</dbReference>
<name>A0A9Q3YNJ9_9GAMM</name>
<evidence type="ECO:0000313" key="4">
    <source>
        <dbReference type="EMBL" id="MCC4308806.1"/>
    </source>
</evidence>
<protein>
    <submittedName>
        <fullName evidence="4">Porin family protein</fullName>
    </submittedName>
</protein>
<dbReference type="Pfam" id="PF13505">
    <property type="entry name" value="OMP_b-brl"/>
    <property type="match status" value="1"/>
</dbReference>
<dbReference type="RefSeq" id="WP_204428956.1">
    <property type="nucleotide sequence ID" value="NZ_ARXL01000007.1"/>
</dbReference>
<dbReference type="InterPro" id="IPR027385">
    <property type="entry name" value="Beta-barrel_OMP"/>
</dbReference>
<evidence type="ECO:0000256" key="2">
    <source>
        <dbReference type="SAM" id="SignalP"/>
    </source>
</evidence>
<dbReference type="SUPFAM" id="SSF56925">
    <property type="entry name" value="OMPA-like"/>
    <property type="match status" value="1"/>
</dbReference>
<comment type="caution">
    <text evidence="4">The sequence shown here is derived from an EMBL/GenBank/DDBJ whole genome shotgun (WGS) entry which is preliminary data.</text>
</comment>
<dbReference type="InterPro" id="IPR011250">
    <property type="entry name" value="OMP/PagP_B-barrel"/>
</dbReference>
<reference evidence="4" key="1">
    <citation type="submission" date="2021-10" db="EMBL/GenBank/DDBJ databases">
        <title>The diversity and Nitrogen Metabolism of Culturable Nitrate-Utilizing Bacteria Within the Oxygen Minimum Zone of the Changjiang (Yangtze River)Estuary.</title>
        <authorList>
            <person name="Zhang D."/>
            <person name="Zheng J."/>
            <person name="Liu S."/>
            <person name="He W."/>
        </authorList>
    </citation>
    <scope>NUCLEOTIDE SEQUENCE</scope>
    <source>
        <strain evidence="4">FXH-223</strain>
    </source>
</reference>
<evidence type="ECO:0000256" key="1">
    <source>
        <dbReference type="ARBA" id="ARBA00022729"/>
    </source>
</evidence>
<feature type="signal peptide" evidence="2">
    <location>
        <begin position="1"/>
        <end position="23"/>
    </location>
</feature>
<proteinExistence type="predicted"/>
<dbReference type="AlphaFoldDB" id="A0A9Q3YNJ9"/>
<dbReference type="Gene3D" id="2.40.160.20">
    <property type="match status" value="1"/>
</dbReference>
<accession>A0A9Q3YNJ9</accession>
<feature type="chain" id="PRO_5040253345" evidence="2">
    <location>
        <begin position="24"/>
        <end position="183"/>
    </location>
</feature>
<feature type="domain" description="Outer membrane protein beta-barrel" evidence="3">
    <location>
        <begin position="18"/>
        <end position="179"/>
    </location>
</feature>
<dbReference type="Proteomes" id="UP001108027">
    <property type="component" value="Unassembled WGS sequence"/>
</dbReference>
<evidence type="ECO:0000313" key="5">
    <source>
        <dbReference type="Proteomes" id="UP001108027"/>
    </source>
</evidence>
<keyword evidence="5" id="KW-1185">Reference proteome</keyword>
<organism evidence="4 5">
    <name type="scientific">Alloalcanivorax marinus</name>
    <dbReference type="NCBI Taxonomy" id="1177169"/>
    <lineage>
        <taxon>Bacteria</taxon>
        <taxon>Pseudomonadati</taxon>
        <taxon>Pseudomonadota</taxon>
        <taxon>Gammaproteobacteria</taxon>
        <taxon>Oceanospirillales</taxon>
        <taxon>Alcanivoracaceae</taxon>
        <taxon>Alloalcanivorax</taxon>
    </lineage>
</organism>
<sequence>MKVRILGKVMVLSCSLVAGGAFAAGPYIGANYTQVQYDNDQYDTDTLKLDTAVVRAGFEFNDYLGVEARGGMGVNDDSQGILDFDLDHMYGAYLKLSAPLSETVHPYVVGGYSKMKGTVKAQGTLAGIDYSVDEDEHYEGESYGAGLDFNLTDTFGANLEYMRYYDQDDEEISGISVGLRSAF</sequence>
<gene>
    <name evidence="4" type="ORF">LL252_09520</name>
</gene>
<evidence type="ECO:0000259" key="3">
    <source>
        <dbReference type="Pfam" id="PF13505"/>
    </source>
</evidence>